<dbReference type="GO" id="GO:0000796">
    <property type="term" value="C:condensin complex"/>
    <property type="evidence" value="ECO:0007669"/>
    <property type="project" value="TreeGrafter"/>
</dbReference>
<dbReference type="Proteomes" id="UP001151699">
    <property type="component" value="Chromosome X"/>
</dbReference>
<accession>A0A9Q0MVP2</accession>
<sequence length="937" mass="103469">MVFKSTLAGLINMSGFDQNEKNRRMSPEQILHIFVEVERQHASKSYDFPVSNMLHQYMQSRIVPNFNEVATLIESAGKIYSRKVDYLESLLMAMHEKQSASNRTDKLENPENPDNPEEGDKAEKKRQPTKRLKNVDHEAVTIKFDPPKQIKKSTSTVEKIDLNTSDSSECDRFKNYCQAVKSKVPVFYERINWLISDKTSGHFDGARPISKDDPDCQKNYNVFVGCISFKEKQLMTQREFLNRVRFDHLDGVSDDINSIVPVAQELVNDSIDPAGNGFLEQSSIVAGDVTNQNETDLLESLRESSSMLNRTNDAVDDCDSAMVDDDASQLNSTAGASTIDTSLPLTSTEQNASLNSSLALNSSLNDSQLLNSTIGETPTLNDSMSQSTQMSNTTNDVGTTIESTLNESQMNSTQGTMDDNQTSLTNTTVNGDSQLNSTCADGTLATADESLRTTQNDSQLNSNCADGTLATGDESLRTTQNDSQLNSTCADGTLATADESLRTTQNDSQLNLNCSEGTFTLDPQDLLSSTEAKIVDETLGTTQNDSQLNSTCADPTQKTSCIDPRNIFGINEQYLKLNEAFRLPLSVLQKEVDIKLNLFGIPFGRLRRQVKFALPKDFDPMKMNKRTRDIDECSTTSARKFVKLTDGTATPSNELTATTEQAAPICDLSNVPESNTQPADTPLEVSPETLGMENGPTAESNVGVTLIQDNLGKPSELVDCATETQNSAINDVGISDCFTNADGVTMPKIPRIDSQCDAGSVFDSGIGTGTEESLVEGAITTRRVSLDLTPPTEEIEDEISAQEDEQLAYRLQEMTNLSEKVHSWHQRLKPILLHSEKRNDFDVRETSRNIVSSFSNCDNACDTLRGERIITFEKAMENQDKADTARFFFSMLQMANNGNIQIIVNHNDSSKLCPQDKITMKLLNPNLREIHPNIEKN</sequence>
<proteinExistence type="predicted"/>
<protein>
    <recommendedName>
        <fullName evidence="2">Condensin-2 complex subunit H2 C-terminal domain-containing protein</fullName>
    </recommendedName>
</protein>
<dbReference type="GO" id="GO:0003682">
    <property type="term" value="F:chromatin binding"/>
    <property type="evidence" value="ECO:0007669"/>
    <property type="project" value="TreeGrafter"/>
</dbReference>
<evidence type="ECO:0000259" key="2">
    <source>
        <dbReference type="Pfam" id="PF16858"/>
    </source>
</evidence>
<gene>
    <name evidence="3" type="ORF">Bhyg_11508</name>
</gene>
<evidence type="ECO:0000313" key="3">
    <source>
        <dbReference type="EMBL" id="KAJ6638770.1"/>
    </source>
</evidence>
<dbReference type="PANTHER" id="PTHR14324">
    <property type="entry name" value="CONDENSIN-2 COMPLEX SUBUNIT H2"/>
    <property type="match status" value="1"/>
</dbReference>
<feature type="region of interest" description="Disordered" evidence="1">
    <location>
        <begin position="97"/>
        <end position="135"/>
    </location>
</feature>
<feature type="compositionally biased region" description="Polar residues" evidence="1">
    <location>
        <begin position="397"/>
        <end position="435"/>
    </location>
</feature>
<dbReference type="GO" id="GO:0010032">
    <property type="term" value="P:meiotic chromosome condensation"/>
    <property type="evidence" value="ECO:0007669"/>
    <property type="project" value="TreeGrafter"/>
</dbReference>
<evidence type="ECO:0000313" key="4">
    <source>
        <dbReference type="Proteomes" id="UP001151699"/>
    </source>
</evidence>
<feature type="region of interest" description="Disordered" evidence="1">
    <location>
        <begin position="369"/>
        <end position="435"/>
    </location>
</feature>
<dbReference type="EMBL" id="WJQU01000003">
    <property type="protein sequence ID" value="KAJ6638770.1"/>
    <property type="molecule type" value="Genomic_DNA"/>
</dbReference>
<keyword evidence="4" id="KW-1185">Reference proteome</keyword>
<dbReference type="OrthoDB" id="10038475at2759"/>
<name>A0A9Q0MVP2_9DIPT</name>
<dbReference type="Pfam" id="PF16858">
    <property type="entry name" value="CNDH2_C"/>
    <property type="match status" value="1"/>
</dbReference>
<dbReference type="AlphaFoldDB" id="A0A9Q0MVP2"/>
<organism evidence="3 4">
    <name type="scientific">Pseudolycoriella hygida</name>
    <dbReference type="NCBI Taxonomy" id="35572"/>
    <lineage>
        <taxon>Eukaryota</taxon>
        <taxon>Metazoa</taxon>
        <taxon>Ecdysozoa</taxon>
        <taxon>Arthropoda</taxon>
        <taxon>Hexapoda</taxon>
        <taxon>Insecta</taxon>
        <taxon>Pterygota</taxon>
        <taxon>Neoptera</taxon>
        <taxon>Endopterygota</taxon>
        <taxon>Diptera</taxon>
        <taxon>Nematocera</taxon>
        <taxon>Sciaroidea</taxon>
        <taxon>Sciaridae</taxon>
        <taxon>Pseudolycoriella</taxon>
    </lineage>
</organism>
<feature type="compositionally biased region" description="Basic and acidic residues" evidence="1">
    <location>
        <begin position="97"/>
        <end position="109"/>
    </location>
</feature>
<dbReference type="PANTHER" id="PTHR14324:SF3">
    <property type="entry name" value="CONDENSIN-2 COMPLEX SUBUNIT H2"/>
    <property type="match status" value="1"/>
</dbReference>
<comment type="caution">
    <text evidence="3">The sequence shown here is derived from an EMBL/GenBank/DDBJ whole genome shotgun (WGS) entry which is preliminary data.</text>
</comment>
<dbReference type="GO" id="GO:0051306">
    <property type="term" value="P:mitotic sister chromatid separation"/>
    <property type="evidence" value="ECO:0007669"/>
    <property type="project" value="TreeGrafter"/>
</dbReference>
<dbReference type="InterPro" id="IPR031739">
    <property type="entry name" value="Ncaph2"/>
</dbReference>
<dbReference type="InterPro" id="IPR031737">
    <property type="entry name" value="CNDH2_C"/>
</dbReference>
<dbReference type="GO" id="GO:0005634">
    <property type="term" value="C:nucleus"/>
    <property type="evidence" value="ECO:0007669"/>
    <property type="project" value="TreeGrafter"/>
</dbReference>
<feature type="domain" description="Condensin-2 complex subunit H2 C-terminal" evidence="2">
    <location>
        <begin position="812"/>
        <end position="925"/>
    </location>
</feature>
<reference evidence="3" key="1">
    <citation type="submission" date="2022-07" db="EMBL/GenBank/DDBJ databases">
        <authorList>
            <person name="Trinca V."/>
            <person name="Uliana J.V.C."/>
            <person name="Torres T.T."/>
            <person name="Ward R.J."/>
            <person name="Monesi N."/>
        </authorList>
    </citation>
    <scope>NUCLEOTIDE SEQUENCE</scope>
    <source>
        <strain evidence="3">HSMRA1968</strain>
        <tissue evidence="3">Whole embryos</tissue>
    </source>
</reference>
<feature type="compositionally biased region" description="Low complexity" evidence="1">
    <location>
        <begin position="381"/>
        <end position="396"/>
    </location>
</feature>
<evidence type="ECO:0000256" key="1">
    <source>
        <dbReference type="SAM" id="MobiDB-lite"/>
    </source>
</evidence>